<feature type="signal peptide" evidence="2">
    <location>
        <begin position="1"/>
        <end position="31"/>
    </location>
</feature>
<dbReference type="Gene3D" id="3.40.710.10">
    <property type="entry name" value="DD-peptidase/beta-lactamase superfamily"/>
    <property type="match status" value="1"/>
</dbReference>
<dbReference type="Pfam" id="PF00144">
    <property type="entry name" value="Beta-lactamase"/>
    <property type="match status" value="1"/>
</dbReference>
<dbReference type="PANTHER" id="PTHR46825:SF15">
    <property type="entry name" value="BETA-LACTAMASE-RELATED DOMAIN-CONTAINING PROTEIN"/>
    <property type="match status" value="1"/>
</dbReference>
<evidence type="ECO:0000259" key="3">
    <source>
        <dbReference type="Pfam" id="PF00144"/>
    </source>
</evidence>
<evidence type="ECO:0000256" key="2">
    <source>
        <dbReference type="SAM" id="SignalP"/>
    </source>
</evidence>
<dbReference type="EMBL" id="FZQA01000003">
    <property type="protein sequence ID" value="SNT73247.1"/>
    <property type="molecule type" value="Genomic_DNA"/>
</dbReference>
<dbReference type="OrthoDB" id="119951at2"/>
<name>A0A239PU78_9PROT</name>
<feature type="compositionally biased region" description="Low complexity" evidence="1">
    <location>
        <begin position="33"/>
        <end position="42"/>
    </location>
</feature>
<feature type="chain" id="PRO_5011969476" evidence="2">
    <location>
        <begin position="32"/>
        <end position="449"/>
    </location>
</feature>
<evidence type="ECO:0000313" key="4">
    <source>
        <dbReference type="EMBL" id="SNT73247.1"/>
    </source>
</evidence>
<feature type="domain" description="Beta-lactamase-related" evidence="3">
    <location>
        <begin position="70"/>
        <end position="413"/>
    </location>
</feature>
<dbReference type="Proteomes" id="UP000198346">
    <property type="component" value="Unassembled WGS sequence"/>
</dbReference>
<keyword evidence="2" id="KW-0732">Signal</keyword>
<gene>
    <name evidence="4" type="ORF">SAMN06297382_1645</name>
</gene>
<dbReference type="InterPro" id="IPR050491">
    <property type="entry name" value="AmpC-like"/>
</dbReference>
<dbReference type="SUPFAM" id="SSF56601">
    <property type="entry name" value="beta-lactamase/transpeptidase-like"/>
    <property type="match status" value="1"/>
</dbReference>
<dbReference type="PANTHER" id="PTHR46825">
    <property type="entry name" value="D-ALANYL-D-ALANINE-CARBOXYPEPTIDASE/ENDOPEPTIDASE AMPH"/>
    <property type="match status" value="1"/>
</dbReference>
<feature type="region of interest" description="Disordered" evidence="1">
    <location>
        <begin position="33"/>
        <end position="53"/>
    </location>
</feature>
<dbReference type="AlphaFoldDB" id="A0A239PU78"/>
<evidence type="ECO:0000256" key="1">
    <source>
        <dbReference type="SAM" id="MobiDB-lite"/>
    </source>
</evidence>
<evidence type="ECO:0000313" key="5">
    <source>
        <dbReference type="Proteomes" id="UP000198346"/>
    </source>
</evidence>
<accession>A0A239PU78</accession>
<protein>
    <submittedName>
        <fullName evidence="4">Beta-lactamase class C</fullName>
    </submittedName>
</protein>
<keyword evidence="5" id="KW-1185">Reference proteome</keyword>
<dbReference type="InterPro" id="IPR012338">
    <property type="entry name" value="Beta-lactam/transpept-like"/>
</dbReference>
<reference evidence="4 5" key="1">
    <citation type="submission" date="2017-07" db="EMBL/GenBank/DDBJ databases">
        <authorList>
            <person name="Sun Z.S."/>
            <person name="Albrecht U."/>
            <person name="Echele G."/>
            <person name="Lee C.C."/>
        </authorList>
    </citation>
    <scope>NUCLEOTIDE SEQUENCE [LARGE SCALE GENOMIC DNA]</scope>
    <source>
        <strain evidence="4 5">CGMCC 1.12710</strain>
    </source>
</reference>
<dbReference type="InterPro" id="IPR001466">
    <property type="entry name" value="Beta-lactam-related"/>
</dbReference>
<dbReference type="RefSeq" id="WP_089412127.1">
    <property type="nucleotide sequence ID" value="NZ_FZQA01000003.1"/>
</dbReference>
<organism evidence="4 5">
    <name type="scientific">Amphiplicatus metriothermophilus</name>
    <dbReference type="NCBI Taxonomy" id="1519374"/>
    <lineage>
        <taxon>Bacteria</taxon>
        <taxon>Pseudomonadati</taxon>
        <taxon>Pseudomonadota</taxon>
        <taxon>Alphaproteobacteria</taxon>
        <taxon>Parvularculales</taxon>
        <taxon>Parvularculaceae</taxon>
        <taxon>Amphiplicatus</taxon>
    </lineage>
</organism>
<sequence>MNRSRPRQMKKIRMRILFGVFAAAFAFSAAAAGEPQPEGGAQTPPDGAGPTMLSEAFSPRGLARARMAAFQDLLDEAAATDDFVGLAVAVVRGGEVDFIRTWGAREAGGAAPVTPDTVFRVGSLSKGFAAALAAQAMAEGRLAPDAALADYAPAFRLKGGAERAVNVAHVLSHRVGLPPNAYDNLLEAGLAPQDILPRFRRVDPVCGVGTCYAYQNIAFNLIADVLSAVYGAPYEALARERLFAPLGMTRASLGRAALEAAGDWARPHVRDPIEDDMQGEGRGGAAARAFGPWRTVEISDAYYRTPAAGGVNASITDMARWLIAQMGGAPHVLPAEALAIMQAPRVETKAELRRWGFLADRLEAAHYGFGWRIYQYAGETVVAHSGSVEGYGAQIAFLPDRDVGLVVLANTRARRVWRILPAFLDIEFGLDERDWLLLEEEDAFNAPAR</sequence>
<proteinExistence type="predicted"/>